<reference evidence="3 4" key="1">
    <citation type="submission" date="2018-10" db="EMBL/GenBank/DDBJ databases">
        <title>Draft genome sequence of Pantoea vagans isolated from corpses of the sugarcane aphid Melanaphis sacchari Zehntner.</title>
        <authorList>
            <person name="Toledo E."/>
            <person name="Pena G."/>
            <person name="Lozano L."/>
        </authorList>
    </citation>
    <scope>NUCLEOTIDE SEQUENCE [LARGE SCALE GENOMIC DNA]</scope>
    <source>
        <strain evidence="3 4">ET-90</strain>
    </source>
</reference>
<dbReference type="InterPro" id="IPR041329">
    <property type="entry name" value="YubB_C"/>
</dbReference>
<feature type="domain" description="YubB ferredoxin-like" evidence="2">
    <location>
        <begin position="209"/>
        <end position="278"/>
    </location>
</feature>
<accession>A0ABY3L9M2</accession>
<dbReference type="Pfam" id="PF18406">
    <property type="entry name" value="DUF1281_C"/>
    <property type="match status" value="1"/>
</dbReference>
<feature type="domain" description="DUF1281" evidence="1">
    <location>
        <begin position="31"/>
        <end position="206"/>
    </location>
</feature>
<sequence length="311" mass="34889">MSDWCRNHFEITGKSPLLAVAEEWIKGETEPLYRHAVMQSIKIFLAGYSGLLRPVKTASFSPFPELIKLGVGQNTLANQAYEQWLEYLKKDVPLDGHHIRLINRVYHQSGIGAIKWESIPELSRRHIGRLMEDRYADWFGVASLSRDIDFALCWEKLGQFPERSQPCDLLQIIPSRLAAEINGSGGLLAGMSTATSLYCRLYGMEWPAGHNVRFQREGINSIKLSFDSPWFPPSGESVAALSAMFDCEVRHWYSDPAHELEGFDCYDRGQHVSSGEVTIDELAAEVEKVVVPDNVDEPEAVNSAQSSFAAL</sequence>
<comment type="caution">
    <text evidence="3">The sequence shown here is derived from an EMBL/GenBank/DDBJ whole genome shotgun (WGS) entry which is preliminary data.</text>
</comment>
<dbReference type="InterPro" id="IPR009694">
    <property type="entry name" value="DUF1281"/>
</dbReference>
<dbReference type="InterPro" id="IPR023136">
    <property type="entry name" value="Api92-like_dom_sf"/>
</dbReference>
<gene>
    <name evidence="3" type="ORF">D9O29_22580</name>
</gene>
<keyword evidence="4" id="KW-1185">Reference proteome</keyword>
<evidence type="ECO:0000313" key="4">
    <source>
        <dbReference type="Proteomes" id="UP000426772"/>
    </source>
</evidence>
<dbReference type="SUPFAM" id="SSF160940">
    <property type="entry name" value="Api92-like"/>
    <property type="match status" value="1"/>
</dbReference>
<dbReference type="Gene3D" id="3.30.70.1270">
    <property type="entry name" value="Api92-like domains"/>
    <property type="match status" value="1"/>
</dbReference>
<evidence type="ECO:0000313" key="3">
    <source>
        <dbReference type="EMBL" id="TXL74546.1"/>
    </source>
</evidence>
<dbReference type="Pfam" id="PF06924">
    <property type="entry name" value="DUF1281"/>
    <property type="match status" value="1"/>
</dbReference>
<dbReference type="RefSeq" id="WP_147790079.1">
    <property type="nucleotide sequence ID" value="NZ_RCNL01000015.1"/>
</dbReference>
<organism evidence="3 4">
    <name type="scientific">Pantoea vagans</name>
    <dbReference type="NCBI Taxonomy" id="470934"/>
    <lineage>
        <taxon>Bacteria</taxon>
        <taxon>Pseudomonadati</taxon>
        <taxon>Pseudomonadota</taxon>
        <taxon>Gammaproteobacteria</taxon>
        <taxon>Enterobacterales</taxon>
        <taxon>Erwiniaceae</taxon>
        <taxon>Pantoea</taxon>
    </lineage>
</organism>
<name>A0ABY3L9M2_9GAMM</name>
<dbReference type="Gene3D" id="1.10.3530.10">
    <property type="entry name" value="Api92-like"/>
    <property type="match status" value="1"/>
</dbReference>
<evidence type="ECO:0000259" key="2">
    <source>
        <dbReference type="Pfam" id="PF18406"/>
    </source>
</evidence>
<protein>
    <submittedName>
        <fullName evidence="3">DUF1281 domain-containing protein</fullName>
    </submittedName>
</protein>
<evidence type="ECO:0000259" key="1">
    <source>
        <dbReference type="Pfam" id="PF06924"/>
    </source>
</evidence>
<dbReference type="Proteomes" id="UP000426772">
    <property type="component" value="Unassembled WGS sequence"/>
</dbReference>
<dbReference type="EMBL" id="RCNL01000015">
    <property type="protein sequence ID" value="TXL74546.1"/>
    <property type="molecule type" value="Genomic_DNA"/>
</dbReference>
<proteinExistence type="predicted"/>